<dbReference type="GO" id="GO:0005829">
    <property type="term" value="C:cytosol"/>
    <property type="evidence" value="ECO:0007669"/>
    <property type="project" value="TreeGrafter"/>
</dbReference>
<dbReference type="PANTHER" id="PTHR24414">
    <property type="entry name" value="F-BOX/KELCH-REPEAT PROTEIN SKIP4"/>
    <property type="match status" value="1"/>
</dbReference>
<gene>
    <name evidence="2" type="ORF">CCACVL1_14524</name>
</gene>
<proteinExistence type="predicted"/>
<dbReference type="InterPro" id="IPR001810">
    <property type="entry name" value="F-box_dom"/>
</dbReference>
<comment type="caution">
    <text evidence="2">The sequence shown here is derived from an EMBL/GenBank/DDBJ whole genome shotgun (WGS) entry which is preliminary data.</text>
</comment>
<dbReference type="Gene3D" id="2.120.10.80">
    <property type="entry name" value="Kelch-type beta propeller"/>
    <property type="match status" value="1"/>
</dbReference>
<dbReference type="Gramene" id="OMO78282">
    <property type="protein sequence ID" value="OMO78282"/>
    <property type="gene ID" value="CCACVL1_14524"/>
</dbReference>
<dbReference type="InterPro" id="IPR015915">
    <property type="entry name" value="Kelch-typ_b-propeller"/>
</dbReference>
<name>A0A1R3I6Q6_COCAP</name>
<dbReference type="SUPFAM" id="SSF81383">
    <property type="entry name" value="F-box domain"/>
    <property type="match status" value="1"/>
</dbReference>
<keyword evidence="3" id="KW-1185">Reference proteome</keyword>
<dbReference type="Proteomes" id="UP000188268">
    <property type="component" value="Unassembled WGS sequence"/>
</dbReference>
<dbReference type="OrthoDB" id="1854110at2759"/>
<evidence type="ECO:0000313" key="3">
    <source>
        <dbReference type="Proteomes" id="UP000188268"/>
    </source>
</evidence>
<dbReference type="STRING" id="210143.A0A1R3I6Q6"/>
<evidence type="ECO:0000313" key="2">
    <source>
        <dbReference type="EMBL" id="OMO78282.1"/>
    </source>
</evidence>
<evidence type="ECO:0000259" key="1">
    <source>
        <dbReference type="Pfam" id="PF00646"/>
    </source>
</evidence>
<feature type="domain" description="F-box" evidence="1">
    <location>
        <begin position="11"/>
        <end position="43"/>
    </location>
</feature>
<dbReference type="InterPro" id="IPR036047">
    <property type="entry name" value="F-box-like_dom_sf"/>
</dbReference>
<dbReference type="PANTHER" id="PTHR24414:SF44">
    <property type="entry name" value="F-BOX DOMAIN-CONTAINING PROTEIN"/>
    <property type="match status" value="1"/>
</dbReference>
<dbReference type="OMA" id="RCESMPR"/>
<dbReference type="GO" id="GO:0043161">
    <property type="term" value="P:proteasome-mediated ubiquitin-dependent protein catabolic process"/>
    <property type="evidence" value="ECO:0007669"/>
    <property type="project" value="TreeGrafter"/>
</dbReference>
<protein>
    <submittedName>
        <fullName evidence="2">Kelch repeat type 1</fullName>
    </submittedName>
</protein>
<dbReference type="GO" id="GO:0005634">
    <property type="term" value="C:nucleus"/>
    <property type="evidence" value="ECO:0007669"/>
    <property type="project" value="TreeGrafter"/>
</dbReference>
<sequence>MSSEEGVEIHRDVLEIILSYVPLSHLLPATVVSKSWNAAVYSSLRRLNKPKPWLLVHTQSIRNPHVTTSFAYDPRSDIWLQINQKLPPRHISVVRSSDSTILHVLTPSKFSFSVDPFRLTWHEANPPSLWRIDPVVTVVGHRVIVAGGVCDYEDDLLAVEIYDMNTRTWELSESMPESLKDSAASTWLSVAANAKTMYVMEKSSGVTHSFDPNSKIWCGLYNLRPDRSIYFSTLSFRGDSLIMVGLLGDPKDVNDLKVWEITGESLEFCREIGAIPMELVEELKGEGTSSINSIRLSSMAGFFYIYNPEKPAELLAFEVGEEGLRCCRSLKNAAVTERSMVAERMVVTCSDVDLRDLGSAVKNGNASFTLLN</sequence>
<dbReference type="SUPFAM" id="SSF117281">
    <property type="entry name" value="Kelch motif"/>
    <property type="match status" value="1"/>
</dbReference>
<dbReference type="AlphaFoldDB" id="A0A1R3I6Q6"/>
<organism evidence="2 3">
    <name type="scientific">Corchorus capsularis</name>
    <name type="common">Jute</name>
    <dbReference type="NCBI Taxonomy" id="210143"/>
    <lineage>
        <taxon>Eukaryota</taxon>
        <taxon>Viridiplantae</taxon>
        <taxon>Streptophyta</taxon>
        <taxon>Embryophyta</taxon>
        <taxon>Tracheophyta</taxon>
        <taxon>Spermatophyta</taxon>
        <taxon>Magnoliopsida</taxon>
        <taxon>eudicotyledons</taxon>
        <taxon>Gunneridae</taxon>
        <taxon>Pentapetalae</taxon>
        <taxon>rosids</taxon>
        <taxon>malvids</taxon>
        <taxon>Malvales</taxon>
        <taxon>Malvaceae</taxon>
        <taxon>Grewioideae</taxon>
        <taxon>Apeibeae</taxon>
        <taxon>Corchorus</taxon>
    </lineage>
</organism>
<dbReference type="InterPro" id="IPR050354">
    <property type="entry name" value="F-box/kelch-repeat_ARATH"/>
</dbReference>
<dbReference type="Pfam" id="PF00646">
    <property type="entry name" value="F-box"/>
    <property type="match status" value="1"/>
</dbReference>
<dbReference type="InterPro" id="IPR006652">
    <property type="entry name" value="Kelch_1"/>
</dbReference>
<dbReference type="Pfam" id="PF01344">
    <property type="entry name" value="Kelch_1"/>
    <property type="match status" value="1"/>
</dbReference>
<reference evidence="2 3" key="1">
    <citation type="submission" date="2013-09" db="EMBL/GenBank/DDBJ databases">
        <title>Corchorus capsularis genome sequencing.</title>
        <authorList>
            <person name="Alam M."/>
            <person name="Haque M.S."/>
            <person name="Islam M.S."/>
            <person name="Emdad E.M."/>
            <person name="Islam M.M."/>
            <person name="Ahmed B."/>
            <person name="Halim A."/>
            <person name="Hossen Q.M.M."/>
            <person name="Hossain M.Z."/>
            <person name="Ahmed R."/>
            <person name="Khan M.M."/>
            <person name="Islam R."/>
            <person name="Rashid M.M."/>
            <person name="Khan S.A."/>
            <person name="Rahman M.S."/>
            <person name="Alam M."/>
        </authorList>
    </citation>
    <scope>NUCLEOTIDE SEQUENCE [LARGE SCALE GENOMIC DNA]</scope>
    <source>
        <strain evidence="3">cv. CVL-1</strain>
        <tissue evidence="2">Whole seedling</tissue>
    </source>
</reference>
<dbReference type="EMBL" id="AWWV01010586">
    <property type="protein sequence ID" value="OMO78282.1"/>
    <property type="molecule type" value="Genomic_DNA"/>
</dbReference>
<accession>A0A1R3I6Q6</accession>